<reference evidence="1 2" key="1">
    <citation type="submission" date="2020-08" db="EMBL/GenBank/DDBJ databases">
        <authorList>
            <person name="Koutsovoulos G."/>
            <person name="Danchin GJ E."/>
        </authorList>
    </citation>
    <scope>NUCLEOTIDE SEQUENCE [LARGE SCALE GENOMIC DNA]</scope>
</reference>
<dbReference type="EMBL" id="CAJEWN010000203">
    <property type="protein sequence ID" value="CAD2172591.1"/>
    <property type="molecule type" value="Genomic_DNA"/>
</dbReference>
<evidence type="ECO:0000313" key="1">
    <source>
        <dbReference type="EMBL" id="CAD2172591.1"/>
    </source>
</evidence>
<protein>
    <submittedName>
        <fullName evidence="1">Uncharacterized protein</fullName>
    </submittedName>
</protein>
<comment type="caution">
    <text evidence="1">The sequence shown here is derived from an EMBL/GenBank/DDBJ whole genome shotgun (WGS) entry which is preliminary data.</text>
</comment>
<dbReference type="AlphaFoldDB" id="A0A6V7VEK3"/>
<evidence type="ECO:0000313" key="2">
    <source>
        <dbReference type="Proteomes" id="UP000580250"/>
    </source>
</evidence>
<sequence>MLNCQIRKFDIISRYVRSDFDGINEKDSNEFLIWILWKLAEDDDIELRENLKNYSGLIKDNGRQHIFNQQKESSIQF</sequence>
<proteinExistence type="predicted"/>
<organism evidence="1 2">
    <name type="scientific">Meloidogyne enterolobii</name>
    <name type="common">Root-knot nematode worm</name>
    <name type="synonym">Meloidogyne mayaguensis</name>
    <dbReference type="NCBI Taxonomy" id="390850"/>
    <lineage>
        <taxon>Eukaryota</taxon>
        <taxon>Metazoa</taxon>
        <taxon>Ecdysozoa</taxon>
        <taxon>Nematoda</taxon>
        <taxon>Chromadorea</taxon>
        <taxon>Rhabditida</taxon>
        <taxon>Tylenchina</taxon>
        <taxon>Tylenchomorpha</taxon>
        <taxon>Tylenchoidea</taxon>
        <taxon>Meloidogynidae</taxon>
        <taxon>Meloidogyninae</taxon>
        <taxon>Meloidogyne</taxon>
    </lineage>
</organism>
<accession>A0A6V7VEK3</accession>
<name>A0A6V7VEK3_MELEN</name>
<gene>
    <name evidence="1" type="ORF">MENT_LOCUS24151</name>
</gene>
<dbReference type="Proteomes" id="UP000580250">
    <property type="component" value="Unassembled WGS sequence"/>
</dbReference>